<keyword evidence="4" id="KW-1003">Cell membrane</keyword>
<evidence type="ECO:0000256" key="5">
    <source>
        <dbReference type="ARBA" id="ARBA00022741"/>
    </source>
</evidence>
<gene>
    <name evidence="9" type="primary">oppD_1</name>
    <name evidence="9" type="ORF">J40TS1_04440</name>
</gene>
<protein>
    <submittedName>
        <fullName evidence="9">Peptide ABC transporter ATP-binding protein</fullName>
    </submittedName>
</protein>
<keyword evidence="10" id="KW-1185">Reference proteome</keyword>
<dbReference type="InterPro" id="IPR003593">
    <property type="entry name" value="AAA+_ATPase"/>
</dbReference>
<dbReference type="Gene3D" id="3.40.50.300">
    <property type="entry name" value="P-loop containing nucleotide triphosphate hydrolases"/>
    <property type="match status" value="1"/>
</dbReference>
<comment type="subcellular location">
    <subcellularLocation>
        <location evidence="1">Cell membrane</location>
        <topology evidence="1">Peripheral membrane protein</topology>
    </subcellularLocation>
</comment>
<evidence type="ECO:0000256" key="3">
    <source>
        <dbReference type="ARBA" id="ARBA00022448"/>
    </source>
</evidence>
<evidence type="ECO:0000259" key="8">
    <source>
        <dbReference type="PROSITE" id="PS50893"/>
    </source>
</evidence>
<dbReference type="GO" id="GO:0015833">
    <property type="term" value="P:peptide transport"/>
    <property type="evidence" value="ECO:0007669"/>
    <property type="project" value="InterPro"/>
</dbReference>
<proteinExistence type="inferred from homology"/>
<dbReference type="RefSeq" id="WP_213512994.1">
    <property type="nucleotide sequence ID" value="NZ_BOSE01000001.1"/>
</dbReference>
<dbReference type="InterPro" id="IPR017871">
    <property type="entry name" value="ABC_transporter-like_CS"/>
</dbReference>
<reference evidence="9" key="1">
    <citation type="submission" date="2021-03" db="EMBL/GenBank/DDBJ databases">
        <title>Antimicrobial resistance genes in bacteria isolated from Japanese honey, and their potential for conferring macrolide and lincosamide resistance in the American foulbrood pathogen Paenibacillus larvae.</title>
        <authorList>
            <person name="Okamoto M."/>
            <person name="Kumagai M."/>
            <person name="Kanamori H."/>
            <person name="Takamatsu D."/>
        </authorList>
    </citation>
    <scope>NUCLEOTIDE SEQUENCE</scope>
    <source>
        <strain evidence="9">J40TS1</strain>
    </source>
</reference>
<dbReference type="SMART" id="SM00382">
    <property type="entry name" value="AAA"/>
    <property type="match status" value="1"/>
</dbReference>
<dbReference type="PANTHER" id="PTHR43297">
    <property type="entry name" value="OLIGOPEPTIDE TRANSPORT ATP-BINDING PROTEIN APPD"/>
    <property type="match status" value="1"/>
</dbReference>
<dbReference type="GO" id="GO:0005886">
    <property type="term" value="C:plasma membrane"/>
    <property type="evidence" value="ECO:0007669"/>
    <property type="project" value="UniProtKB-SubCell"/>
</dbReference>
<dbReference type="CDD" id="cd03257">
    <property type="entry name" value="ABC_NikE_OppD_transporters"/>
    <property type="match status" value="1"/>
</dbReference>
<dbReference type="SUPFAM" id="SSF52540">
    <property type="entry name" value="P-loop containing nucleoside triphosphate hydrolases"/>
    <property type="match status" value="1"/>
</dbReference>
<evidence type="ECO:0000256" key="6">
    <source>
        <dbReference type="ARBA" id="ARBA00022840"/>
    </source>
</evidence>
<sequence length="351" mass="38636">MTKPILEIKELKTSFKAYNGLLPAVDGVSLTVNEGEIVGVVGESGCGKSVTAQSILRLFDERKEVKYEGEISYGGVNLLSLKAKQMSSIRGNDISMIFQDPLTSLNPVYPIGEQIVEAMLAHQRISKKQAMQRAIELLQLTGIPSPQERYHQYPHQLSGGMRQRVMIAIALACRPKLLIADEPTTALDVTIQAQIMSLLARLNKQLNMSILLITHDLGIVAETCHKVVVMYLGQVVETASVQELFQSPRHPYTQALLQAMPRIDSERGKPLTVIEGSLPTLNQLPQGCRFVSRCSYATEKCHSASPILKPVEGVQALVRCWNADLIKIESRSQGQQARSGGEDHVIQSVQS</sequence>
<organism evidence="9 10">
    <name type="scientific">Paenibacillus montaniterrae</name>
    <dbReference type="NCBI Taxonomy" id="429341"/>
    <lineage>
        <taxon>Bacteria</taxon>
        <taxon>Bacillati</taxon>
        <taxon>Bacillota</taxon>
        <taxon>Bacilli</taxon>
        <taxon>Bacillales</taxon>
        <taxon>Paenibacillaceae</taxon>
        <taxon>Paenibacillus</taxon>
    </lineage>
</organism>
<dbReference type="GO" id="GO:0005524">
    <property type="term" value="F:ATP binding"/>
    <property type="evidence" value="ECO:0007669"/>
    <property type="project" value="UniProtKB-KW"/>
</dbReference>
<evidence type="ECO:0000256" key="4">
    <source>
        <dbReference type="ARBA" id="ARBA00022475"/>
    </source>
</evidence>
<dbReference type="Pfam" id="PF08352">
    <property type="entry name" value="oligo_HPY"/>
    <property type="match status" value="1"/>
</dbReference>
<evidence type="ECO:0000256" key="2">
    <source>
        <dbReference type="ARBA" id="ARBA00005417"/>
    </source>
</evidence>
<keyword evidence="6 9" id="KW-0067">ATP-binding</keyword>
<keyword evidence="7" id="KW-0472">Membrane</keyword>
<dbReference type="InterPro" id="IPR003439">
    <property type="entry name" value="ABC_transporter-like_ATP-bd"/>
</dbReference>
<dbReference type="PANTHER" id="PTHR43297:SF2">
    <property type="entry name" value="DIPEPTIDE TRANSPORT ATP-BINDING PROTEIN DPPD"/>
    <property type="match status" value="1"/>
</dbReference>
<keyword evidence="3" id="KW-0813">Transport</keyword>
<accession>A0A919YK67</accession>
<name>A0A919YK67_9BACL</name>
<dbReference type="AlphaFoldDB" id="A0A919YK67"/>
<evidence type="ECO:0000256" key="7">
    <source>
        <dbReference type="ARBA" id="ARBA00023136"/>
    </source>
</evidence>
<dbReference type="InterPro" id="IPR027417">
    <property type="entry name" value="P-loop_NTPase"/>
</dbReference>
<comment type="caution">
    <text evidence="9">The sequence shown here is derived from an EMBL/GenBank/DDBJ whole genome shotgun (WGS) entry which is preliminary data.</text>
</comment>
<dbReference type="GO" id="GO:0016887">
    <property type="term" value="F:ATP hydrolysis activity"/>
    <property type="evidence" value="ECO:0007669"/>
    <property type="project" value="InterPro"/>
</dbReference>
<dbReference type="Pfam" id="PF00005">
    <property type="entry name" value="ABC_tran"/>
    <property type="match status" value="1"/>
</dbReference>
<evidence type="ECO:0000313" key="9">
    <source>
        <dbReference type="EMBL" id="GIP14802.1"/>
    </source>
</evidence>
<dbReference type="EMBL" id="BOSE01000001">
    <property type="protein sequence ID" value="GIP14802.1"/>
    <property type="molecule type" value="Genomic_DNA"/>
</dbReference>
<dbReference type="FunFam" id="3.40.50.300:FF:000016">
    <property type="entry name" value="Oligopeptide ABC transporter ATP-binding component"/>
    <property type="match status" value="1"/>
</dbReference>
<dbReference type="InterPro" id="IPR050388">
    <property type="entry name" value="ABC_Ni/Peptide_Import"/>
</dbReference>
<evidence type="ECO:0000313" key="10">
    <source>
        <dbReference type="Proteomes" id="UP000683139"/>
    </source>
</evidence>
<evidence type="ECO:0000256" key="1">
    <source>
        <dbReference type="ARBA" id="ARBA00004202"/>
    </source>
</evidence>
<dbReference type="InterPro" id="IPR013563">
    <property type="entry name" value="Oligopep_ABC_C"/>
</dbReference>
<feature type="domain" description="ABC transporter" evidence="8">
    <location>
        <begin position="6"/>
        <end position="257"/>
    </location>
</feature>
<dbReference type="PROSITE" id="PS00211">
    <property type="entry name" value="ABC_TRANSPORTER_1"/>
    <property type="match status" value="1"/>
</dbReference>
<keyword evidence="5" id="KW-0547">Nucleotide-binding</keyword>
<dbReference type="PROSITE" id="PS50893">
    <property type="entry name" value="ABC_TRANSPORTER_2"/>
    <property type="match status" value="1"/>
</dbReference>
<dbReference type="Proteomes" id="UP000683139">
    <property type="component" value="Unassembled WGS sequence"/>
</dbReference>
<comment type="similarity">
    <text evidence="2">Belongs to the ABC transporter superfamily.</text>
</comment>
<dbReference type="NCBIfam" id="TIGR01727">
    <property type="entry name" value="oligo_HPY"/>
    <property type="match status" value="1"/>
</dbReference>